<organism evidence="2 3">
    <name type="scientific">Plakobranchus ocellatus</name>
    <dbReference type="NCBI Taxonomy" id="259542"/>
    <lineage>
        <taxon>Eukaryota</taxon>
        <taxon>Metazoa</taxon>
        <taxon>Spiralia</taxon>
        <taxon>Lophotrochozoa</taxon>
        <taxon>Mollusca</taxon>
        <taxon>Gastropoda</taxon>
        <taxon>Heterobranchia</taxon>
        <taxon>Euthyneura</taxon>
        <taxon>Panpulmonata</taxon>
        <taxon>Sacoglossa</taxon>
        <taxon>Placobranchoidea</taxon>
        <taxon>Plakobranchidae</taxon>
        <taxon>Plakobranchus</taxon>
    </lineage>
</organism>
<evidence type="ECO:0000313" key="3">
    <source>
        <dbReference type="Proteomes" id="UP000735302"/>
    </source>
</evidence>
<name>A0AAV4B8J7_9GAST</name>
<gene>
    <name evidence="2" type="ORF">PoB_004192500</name>
</gene>
<dbReference type="AlphaFoldDB" id="A0AAV4B8J7"/>
<keyword evidence="3" id="KW-1185">Reference proteome</keyword>
<dbReference type="EMBL" id="BLXT01004610">
    <property type="protein sequence ID" value="GFO15420.1"/>
    <property type="molecule type" value="Genomic_DNA"/>
</dbReference>
<feature type="compositionally biased region" description="Polar residues" evidence="1">
    <location>
        <begin position="90"/>
        <end position="114"/>
    </location>
</feature>
<proteinExistence type="predicted"/>
<feature type="region of interest" description="Disordered" evidence="1">
    <location>
        <begin position="87"/>
        <end position="114"/>
    </location>
</feature>
<dbReference type="Proteomes" id="UP000735302">
    <property type="component" value="Unassembled WGS sequence"/>
</dbReference>
<reference evidence="2 3" key="1">
    <citation type="journal article" date="2021" name="Elife">
        <title>Chloroplast acquisition without the gene transfer in kleptoplastic sea slugs, Plakobranchus ocellatus.</title>
        <authorList>
            <person name="Maeda T."/>
            <person name="Takahashi S."/>
            <person name="Yoshida T."/>
            <person name="Shimamura S."/>
            <person name="Takaki Y."/>
            <person name="Nagai Y."/>
            <person name="Toyoda A."/>
            <person name="Suzuki Y."/>
            <person name="Arimoto A."/>
            <person name="Ishii H."/>
            <person name="Satoh N."/>
            <person name="Nishiyama T."/>
            <person name="Hasebe M."/>
            <person name="Maruyama T."/>
            <person name="Minagawa J."/>
            <person name="Obokata J."/>
            <person name="Shigenobu S."/>
        </authorList>
    </citation>
    <scope>NUCLEOTIDE SEQUENCE [LARGE SCALE GENOMIC DNA]</scope>
</reference>
<comment type="caution">
    <text evidence="2">The sequence shown here is derived from an EMBL/GenBank/DDBJ whole genome shotgun (WGS) entry which is preliminary data.</text>
</comment>
<evidence type="ECO:0000313" key="2">
    <source>
        <dbReference type="EMBL" id="GFO15420.1"/>
    </source>
</evidence>
<accession>A0AAV4B8J7</accession>
<evidence type="ECO:0000256" key="1">
    <source>
        <dbReference type="SAM" id="MobiDB-lite"/>
    </source>
</evidence>
<sequence>MDRTPDKETVTNLIFPEERKTVEGFADSKTKHTSLLRTGLAAEYPLLSRLDCRLDTGAEAGPPIAFASRYPQSADSCPGHREVWTEDVTSESLGSNKSEYRSCNTGSPMGSDSWSDLPYVDCLLQKDV</sequence>
<protein>
    <submittedName>
        <fullName evidence="2">Uncharacterized protein</fullName>
    </submittedName>
</protein>